<evidence type="ECO:0000259" key="5">
    <source>
        <dbReference type="Pfam" id="PF13657"/>
    </source>
</evidence>
<evidence type="ECO:0000259" key="4">
    <source>
        <dbReference type="Pfam" id="PF07804"/>
    </source>
</evidence>
<evidence type="ECO:0000313" key="6">
    <source>
        <dbReference type="EMBL" id="QWK93272.1"/>
    </source>
</evidence>
<dbReference type="Pfam" id="PF07804">
    <property type="entry name" value="HipA_C"/>
    <property type="match status" value="1"/>
</dbReference>
<geneLocation type="plasmid" evidence="6 7">
    <name>p6</name>
</geneLocation>
<organism evidence="6 7">
    <name type="scientific">Gemmobacter fulvus</name>
    <dbReference type="NCBI Taxonomy" id="2840474"/>
    <lineage>
        <taxon>Bacteria</taxon>
        <taxon>Pseudomonadati</taxon>
        <taxon>Pseudomonadota</taxon>
        <taxon>Alphaproteobacteria</taxon>
        <taxon>Rhodobacterales</taxon>
        <taxon>Paracoccaceae</taxon>
        <taxon>Gemmobacter</taxon>
    </lineage>
</organism>
<evidence type="ECO:0000313" key="7">
    <source>
        <dbReference type="Proteomes" id="UP000679352"/>
    </source>
</evidence>
<accession>A0A975PC72</accession>
<reference evidence="6" key="1">
    <citation type="submission" date="2021-06" db="EMBL/GenBank/DDBJ databases">
        <authorList>
            <person name="Lee C.-S."/>
            <person name="Jin L."/>
        </authorList>
    </citation>
    <scope>NUCLEOTIDE SEQUENCE</scope>
    <source>
        <strain evidence="6">Con5</strain>
        <plasmid evidence="6">p6</plasmid>
    </source>
</reference>
<keyword evidence="2" id="KW-0808">Transferase</keyword>
<evidence type="ECO:0000256" key="3">
    <source>
        <dbReference type="ARBA" id="ARBA00022777"/>
    </source>
</evidence>
<keyword evidence="7" id="KW-1185">Reference proteome</keyword>
<proteinExistence type="inferred from homology"/>
<dbReference type="RefSeq" id="WP_215507543.1">
    <property type="nucleotide sequence ID" value="NZ_CP076367.1"/>
</dbReference>
<comment type="similarity">
    <text evidence="1">Belongs to the HipA Ser/Thr kinase family.</text>
</comment>
<dbReference type="PANTHER" id="PTHR37419:SF1">
    <property type="entry name" value="SERINE_THREONINE-PROTEIN KINASE TOXIN HIPA"/>
    <property type="match status" value="1"/>
</dbReference>
<sequence length="449" mass="49464">MDVWIEAHDRPVGLLTRDDTRALSFIYAEGVRREHQLSLSLPLRSEPFADADCRGYFANLLFEGPQLERILDSYKLERGDIGALLWHLGADCPGAISVTPEGSGPGKTPGRFPQDYELLEEDRLHAILLSLHLHKRLPDDARDPSPVAGVQGKIAVVAHEGRFYLPKVGSRAPTTHILKVSPAEDAQITRHEVALLKIAETCRIQIARCEALDFALEGRQIHALLSTRFDRDIQIVEGAGLITRFHAEDFCQALGLPPTLKYERNSANPAHRFSAAAIEFLALQVSVPTLFQRDILQHTLFNLLVGNSDNHGKNGSVIHQGGGTRLAPLYDVVPVFMDPNVTHQLAFRHGEAEFTEDFTQDNLRGLLFDFGFAKPQMGRTLKQIATLAVRIAEAATTLATKELADALHAQAGVIEAALEADFGLPARDFYDRISRDDGQERSGGWGGLS</sequence>
<dbReference type="GO" id="GO:0005829">
    <property type="term" value="C:cytosol"/>
    <property type="evidence" value="ECO:0007669"/>
    <property type="project" value="TreeGrafter"/>
</dbReference>
<feature type="domain" description="HipA-like C-terminal" evidence="4">
    <location>
        <begin position="147"/>
        <end position="385"/>
    </location>
</feature>
<dbReference type="Pfam" id="PF13657">
    <property type="entry name" value="Couple_hipA"/>
    <property type="match status" value="1"/>
</dbReference>
<dbReference type="Proteomes" id="UP000679352">
    <property type="component" value="Plasmid p6"/>
</dbReference>
<keyword evidence="3" id="KW-0418">Kinase</keyword>
<dbReference type="NCBIfam" id="TIGR03071">
    <property type="entry name" value="couple_hipA"/>
    <property type="match status" value="1"/>
</dbReference>
<dbReference type="KEGG" id="gfu:KM031_22450"/>
<dbReference type="PANTHER" id="PTHR37419">
    <property type="entry name" value="SERINE/THREONINE-PROTEIN KINASE TOXIN HIPA"/>
    <property type="match status" value="1"/>
</dbReference>
<dbReference type="InterPro" id="IPR012893">
    <property type="entry name" value="HipA-like_C"/>
</dbReference>
<evidence type="ECO:0000256" key="2">
    <source>
        <dbReference type="ARBA" id="ARBA00022679"/>
    </source>
</evidence>
<dbReference type="GO" id="GO:0004674">
    <property type="term" value="F:protein serine/threonine kinase activity"/>
    <property type="evidence" value="ECO:0007669"/>
    <property type="project" value="TreeGrafter"/>
</dbReference>
<keyword evidence="6" id="KW-0614">Plasmid</keyword>
<feature type="domain" description="HipA N-terminal subdomain 1" evidence="5">
    <location>
        <begin position="7"/>
        <end position="98"/>
    </location>
</feature>
<evidence type="ECO:0000256" key="1">
    <source>
        <dbReference type="ARBA" id="ARBA00010164"/>
    </source>
</evidence>
<dbReference type="EMBL" id="CP076367">
    <property type="protein sequence ID" value="QWK93272.1"/>
    <property type="molecule type" value="Genomic_DNA"/>
</dbReference>
<dbReference type="AlphaFoldDB" id="A0A975PC72"/>
<dbReference type="InterPro" id="IPR052028">
    <property type="entry name" value="HipA_Ser/Thr_kinase"/>
</dbReference>
<gene>
    <name evidence="6" type="ORF">KM031_22450</name>
</gene>
<protein>
    <submittedName>
        <fullName evidence="6">HipA domain-containing protein</fullName>
    </submittedName>
</protein>
<name>A0A975PC72_9RHOB</name>
<dbReference type="InterPro" id="IPR017508">
    <property type="entry name" value="HipA_N1"/>
</dbReference>